<keyword evidence="4" id="KW-0175">Coiled coil</keyword>
<dbReference type="CDD" id="cd00392">
    <property type="entry name" value="Ribosomal_L13"/>
    <property type="match status" value="1"/>
</dbReference>
<dbReference type="PANTHER" id="PTHR11545">
    <property type="entry name" value="RIBOSOMAL PROTEIN L13"/>
    <property type="match status" value="1"/>
</dbReference>
<sequence length="768" mass="83910">MAANFQFPVQQTTGNHLAYKSHVENLCVDIVQSDEKPCSVSEDCSALTDYECWQLYDSKVQEVPGGVEMQLDGHISWMSFIGCGEGTCPWCTNYRSCVGPMVETNSLEVLAGNCIIWEYNTQGSADAFEIFVGAFNTSQLLNSSLQRGDLRLDWSYGQLAFPSDDLVFLRLFLASYDASGGGLVGATLRVRYLRTAPCLDAETLLAGPPASTTSSTVVTSSSTSSYTSSSTSFTDTSSSSSSSSTTSTSSTSSSSSSSTASSSSTSSSSTNSRSTTSQRLTSSSTTSTVSSTSTTRPGSGAAQAAECSTGISDFLLVVLALGAFFLLLLLTALCRREAPNSSKAVVPEGKLEVLMQVLRSFGLEDSEDLKAELEAANVFRKELEEMRRQLKAAEATEAELTSLRQQHFALQHRLMNETRLREELSRCMDSLPSPQGGRPREMNNGTLACLGVYDHITVGNAEDHEVRLLAKEAAEAFDCCDQVVVDCRGHLLGRLASVLAKELLNGQNVVCVRAEDINISGSLYRNKLKYANFKRKHMNTNPRQGPFHFRSPAKILWRTVRGMVPHKTARGAAALDKLKTFEGIPHPYDRKKRMVVPSCLKVLRLRPERRFCRLGDLSKEVGWKHGALIQRLESQRKVKSEAFYKKKAATHRQRTKALAAVKLSSDEQKVLEAAGGASPPSSARNVPAAPGTALAGALPEAFPVAFWGWPTWVKRRSGGGKSYCINSKRSWRSNPRVWSIWKRLKRALSLRGWTQTMEPIPQQSPSLA</sequence>
<evidence type="ECO:0000256" key="3">
    <source>
        <dbReference type="ARBA" id="ARBA00023274"/>
    </source>
</evidence>
<dbReference type="InterPro" id="IPR005755">
    <property type="entry name" value="Ribosomal_uL13_euk/arc"/>
</dbReference>
<comment type="caution">
    <text evidence="6">The sequence shown here is derived from an EMBL/GenBank/DDBJ whole genome shotgun (WGS) entry which is preliminary data.</text>
</comment>
<feature type="region of interest" description="Disordered" evidence="5">
    <location>
        <begin position="671"/>
        <end position="690"/>
    </location>
</feature>
<comment type="similarity">
    <text evidence="1">Belongs to the universal ribosomal protein uL13 family.</text>
</comment>
<dbReference type="EMBL" id="CAXAMN010025084">
    <property type="protein sequence ID" value="CAK9092527.1"/>
    <property type="molecule type" value="Genomic_DNA"/>
</dbReference>
<keyword evidence="3" id="KW-0687">Ribonucleoprotein</keyword>
<feature type="coiled-coil region" evidence="4">
    <location>
        <begin position="366"/>
        <end position="406"/>
    </location>
</feature>
<dbReference type="InterPro" id="IPR036899">
    <property type="entry name" value="Ribosomal_uL13_sf"/>
</dbReference>
<gene>
    <name evidence="6" type="ORF">CCMP2556_LOCUS44297</name>
</gene>
<dbReference type="HAMAP" id="MF_01366">
    <property type="entry name" value="Ribosomal_uL13"/>
    <property type="match status" value="1"/>
</dbReference>
<dbReference type="Pfam" id="PF00572">
    <property type="entry name" value="Ribosomal_L13"/>
    <property type="match status" value="1"/>
</dbReference>
<protein>
    <recommendedName>
        <fullName evidence="8">60S ribosomal protein L13a</fullName>
    </recommendedName>
</protein>
<dbReference type="SUPFAM" id="SSF52161">
    <property type="entry name" value="Ribosomal protein L13"/>
    <property type="match status" value="1"/>
</dbReference>
<evidence type="ECO:0000256" key="2">
    <source>
        <dbReference type="ARBA" id="ARBA00022980"/>
    </source>
</evidence>
<evidence type="ECO:0000313" key="6">
    <source>
        <dbReference type="EMBL" id="CAK9092527.1"/>
    </source>
</evidence>
<evidence type="ECO:0008006" key="8">
    <source>
        <dbReference type="Google" id="ProtNLM"/>
    </source>
</evidence>
<dbReference type="NCBIfam" id="TIGR01077">
    <property type="entry name" value="L13_A_E"/>
    <property type="match status" value="1"/>
</dbReference>
<keyword evidence="7" id="KW-1185">Reference proteome</keyword>
<feature type="region of interest" description="Disordered" evidence="5">
    <location>
        <begin position="204"/>
        <end position="302"/>
    </location>
</feature>
<dbReference type="Gene3D" id="6.10.250.3250">
    <property type="match status" value="1"/>
</dbReference>
<keyword evidence="2" id="KW-0689">Ribosomal protein</keyword>
<feature type="compositionally biased region" description="Low complexity" evidence="5">
    <location>
        <begin position="211"/>
        <end position="296"/>
    </location>
</feature>
<dbReference type="InterPro" id="IPR005822">
    <property type="entry name" value="Ribosomal_uL13"/>
</dbReference>
<dbReference type="Gene3D" id="3.90.1180.10">
    <property type="entry name" value="Ribosomal protein L13"/>
    <property type="match status" value="1"/>
</dbReference>
<evidence type="ECO:0000256" key="4">
    <source>
        <dbReference type="SAM" id="Coils"/>
    </source>
</evidence>
<evidence type="ECO:0000256" key="1">
    <source>
        <dbReference type="ARBA" id="ARBA00006227"/>
    </source>
</evidence>
<evidence type="ECO:0000256" key="5">
    <source>
        <dbReference type="SAM" id="MobiDB-lite"/>
    </source>
</evidence>
<name>A0ABP0R077_9DINO</name>
<dbReference type="Proteomes" id="UP001642484">
    <property type="component" value="Unassembled WGS sequence"/>
</dbReference>
<dbReference type="PANTHER" id="PTHR11545:SF3">
    <property type="entry name" value="LARGE RIBOSOMAL SUBUNIT PROTEIN UL13"/>
    <property type="match status" value="1"/>
</dbReference>
<evidence type="ECO:0000313" key="7">
    <source>
        <dbReference type="Proteomes" id="UP001642484"/>
    </source>
</evidence>
<feature type="compositionally biased region" description="Low complexity" evidence="5">
    <location>
        <begin position="673"/>
        <end position="690"/>
    </location>
</feature>
<proteinExistence type="inferred from homology"/>
<organism evidence="6 7">
    <name type="scientific">Durusdinium trenchii</name>
    <dbReference type="NCBI Taxonomy" id="1381693"/>
    <lineage>
        <taxon>Eukaryota</taxon>
        <taxon>Sar</taxon>
        <taxon>Alveolata</taxon>
        <taxon>Dinophyceae</taxon>
        <taxon>Suessiales</taxon>
        <taxon>Symbiodiniaceae</taxon>
        <taxon>Durusdinium</taxon>
    </lineage>
</organism>
<accession>A0ABP0R077</accession>
<reference evidence="6 7" key="1">
    <citation type="submission" date="2024-02" db="EMBL/GenBank/DDBJ databases">
        <authorList>
            <person name="Chen Y."/>
            <person name="Shah S."/>
            <person name="Dougan E. K."/>
            <person name="Thang M."/>
            <person name="Chan C."/>
        </authorList>
    </citation>
    <scope>NUCLEOTIDE SEQUENCE [LARGE SCALE GENOMIC DNA]</scope>
</reference>